<evidence type="ECO:0000313" key="3">
    <source>
        <dbReference type="Proteomes" id="UP000816034"/>
    </source>
</evidence>
<dbReference type="AlphaFoldDB" id="A0AA88GNE1"/>
<dbReference type="GeneID" id="68099079"/>
<feature type="region of interest" description="Disordered" evidence="1">
    <location>
        <begin position="247"/>
        <end position="312"/>
    </location>
</feature>
<keyword evidence="3" id="KW-1185">Reference proteome</keyword>
<dbReference type="Proteomes" id="UP000816034">
    <property type="component" value="Unassembled WGS sequence"/>
</dbReference>
<name>A0AA88GNE1_NAELO</name>
<evidence type="ECO:0000313" key="2">
    <source>
        <dbReference type="EMBL" id="KAG2379508.1"/>
    </source>
</evidence>
<feature type="compositionally biased region" description="Polar residues" evidence="1">
    <location>
        <begin position="284"/>
        <end position="294"/>
    </location>
</feature>
<proteinExistence type="predicted"/>
<evidence type="ECO:0000256" key="1">
    <source>
        <dbReference type="SAM" id="MobiDB-lite"/>
    </source>
</evidence>
<gene>
    <name evidence="2" type="ORF">C9374_006625</name>
</gene>
<accession>A0AA88GNE1</accession>
<feature type="region of interest" description="Disordered" evidence="1">
    <location>
        <begin position="1"/>
        <end position="25"/>
    </location>
</feature>
<comment type="caution">
    <text evidence="2">The sequence shown here is derived from an EMBL/GenBank/DDBJ whole genome shotgun (WGS) entry which is preliminary data.</text>
</comment>
<reference evidence="2 3" key="1">
    <citation type="journal article" date="2018" name="BMC Genomics">
        <title>The genome of Naegleria lovaniensis, the basis for a comparative approach to unravel pathogenicity factors of the human pathogenic amoeba N. fowleri.</title>
        <authorList>
            <person name="Liechti N."/>
            <person name="Schurch N."/>
            <person name="Bruggmann R."/>
            <person name="Wittwer M."/>
        </authorList>
    </citation>
    <scope>NUCLEOTIDE SEQUENCE [LARGE SCALE GENOMIC DNA]</scope>
    <source>
        <strain evidence="2 3">ATCC 30569</strain>
    </source>
</reference>
<feature type="compositionally biased region" description="Low complexity" evidence="1">
    <location>
        <begin position="295"/>
        <end position="305"/>
    </location>
</feature>
<dbReference type="RefSeq" id="XP_044546770.1">
    <property type="nucleotide sequence ID" value="XM_044696506.1"/>
</dbReference>
<dbReference type="EMBL" id="PYSW02000028">
    <property type="protein sequence ID" value="KAG2379508.1"/>
    <property type="molecule type" value="Genomic_DNA"/>
</dbReference>
<protein>
    <submittedName>
        <fullName evidence="2">Uncharacterized protein</fullName>
    </submittedName>
</protein>
<feature type="compositionally biased region" description="Basic residues" evidence="1">
    <location>
        <begin position="1"/>
        <end position="15"/>
    </location>
</feature>
<sequence>MARIKRGFSFRKSKRKFPDSGSSSDVLDIEAKKRKQVSDLIKEALNDAKNGRDPDYSNISTEVQEWIVQDRNRRENDNHPSSNNFEMDAIALSLLRSLPRDLLYDIIDFIPTFSTRYCLRASFDNIKHNSTSSGVSPEDIMSNLCDPLHPKELNKRRAFDCAMIRDSSFITFHKMRLICREYAVRMKHKLFSFESIDMSTIDLDDFEIAKYFFAFIKSQSQYFANKDHSDNDPLMYQCVSTIDSLVDQESESEETSSQKDDEPVLQNGNVDSKMDVSSDDATVVETSSANNGEDTTSAATASSSSEAGNNSNEMREKIVSNLQNMAFLHPLSCHSMRGLYIRSAPIELSSTAEMFDHQDVKTPKVKETVQFIGTNKHLKSLALFVRDASTVQVILQCCSELTSLTFFDVSPDLSDLSAGVEDNEAGTSQKEASITYPSLKTLTLDIINEDVYSFIDNFTYILELFPNLTHIVVNNANADSADYIDEIEAPEKKNASFYVNGTKVRDCNLPTRGRNKAPQERVIVYFTTLANANPQHLAERLLKSALNDIPNTITEVFNLVYFDEVARLKPFMDCLFRDGCFPIEQVDLTYYEYEQKHYSQIREYLVYLANTYQNGRFANSFSTSSVSDALRLGLKVENWDEILFRLPHDNLVDVLDHVRSQYGNDEKFAKLIRAVILKHLKEVNYEASCSILLNTLKYLSEHTELAKGIFEPVKCLFVKKDLEKVTTEKTMHIPFIYYILPFSDYLVQTCILNFISPEQLLYQNENGDTGLHCFAAASSDLFLEQVLAKQPKLAQVVNKQNRGIAFMFENDSAVLFRLAKSYHADLLQEDVLGNHPCEGTEELLSQVKLALSIKQL</sequence>
<organism evidence="2 3">
    <name type="scientific">Naegleria lovaniensis</name>
    <name type="common">Amoeba</name>
    <dbReference type="NCBI Taxonomy" id="51637"/>
    <lineage>
        <taxon>Eukaryota</taxon>
        <taxon>Discoba</taxon>
        <taxon>Heterolobosea</taxon>
        <taxon>Tetramitia</taxon>
        <taxon>Eutetramitia</taxon>
        <taxon>Vahlkampfiidae</taxon>
        <taxon>Naegleria</taxon>
    </lineage>
</organism>